<feature type="region of interest" description="Disordered" evidence="1">
    <location>
        <begin position="339"/>
        <end position="361"/>
    </location>
</feature>
<dbReference type="EMBL" id="CP089983">
    <property type="protein sequence ID" value="WXB08627.1"/>
    <property type="molecule type" value="Genomic_DNA"/>
</dbReference>
<evidence type="ECO:0000313" key="4">
    <source>
        <dbReference type="Proteomes" id="UP001374803"/>
    </source>
</evidence>
<gene>
    <name evidence="3" type="ORF">LVJ94_15445</name>
</gene>
<dbReference type="InterPro" id="IPR051316">
    <property type="entry name" value="Zinc-reg_GTPase_activator"/>
</dbReference>
<dbReference type="PANTHER" id="PTHR13748:SF62">
    <property type="entry name" value="COBW DOMAIN-CONTAINING PROTEIN"/>
    <property type="match status" value="1"/>
</dbReference>
<dbReference type="Proteomes" id="UP001374803">
    <property type="component" value="Chromosome"/>
</dbReference>
<evidence type="ECO:0000313" key="3">
    <source>
        <dbReference type="EMBL" id="WXB08627.1"/>
    </source>
</evidence>
<organism evidence="3 4">
    <name type="scientific">Pendulispora rubella</name>
    <dbReference type="NCBI Taxonomy" id="2741070"/>
    <lineage>
        <taxon>Bacteria</taxon>
        <taxon>Pseudomonadati</taxon>
        <taxon>Myxococcota</taxon>
        <taxon>Myxococcia</taxon>
        <taxon>Myxococcales</taxon>
        <taxon>Sorangiineae</taxon>
        <taxon>Pendulisporaceae</taxon>
        <taxon>Pendulispora</taxon>
    </lineage>
</organism>
<feature type="domain" description="CobW/HypB/UreG nucleotide-binding" evidence="2">
    <location>
        <begin position="6"/>
        <end position="185"/>
    </location>
</feature>
<accession>A0ABZ2LCY9</accession>
<dbReference type="PANTHER" id="PTHR13748">
    <property type="entry name" value="COBW-RELATED"/>
    <property type="match status" value="1"/>
</dbReference>
<dbReference type="RefSeq" id="WP_394838296.1">
    <property type="nucleotide sequence ID" value="NZ_CP089983.1"/>
</dbReference>
<dbReference type="Pfam" id="PF02492">
    <property type="entry name" value="cobW"/>
    <property type="match status" value="1"/>
</dbReference>
<sequence length="361" mass="38507">MLRFVPIGGYLGAGKTTTMLEAGKRLEAAGERVAVITNDQGADLVDTALSRDAGIAGVGEVTGGCFCCKFEDLTATIDRLEADVRPTVVLAEAVGSCTDLQATVVRPLQKIHGDRLTVAPLTVVVDPIRYMLMSQFWRPEMGQEPDLAYLYRHQLDEADILAPSKIDITPPDVLTAVCADLRKRFPHAAVSPFSSRTGAGLEAIMAQWAATGGRRAFDIDYDRYGAAEAELAWTNQVFTVRAVHGTFVPTSWARTFLEALREGTDGGTLLGHVKIRLVTSGGTTKASMTHAPGEIGFDAEQSSPADHAEVVLNARVRIAPGPLDALIAESLQAADAAAGTESSIRRGDVFQPGVPVPTHRM</sequence>
<dbReference type="Gene3D" id="3.40.50.300">
    <property type="entry name" value="P-loop containing nucleotide triphosphate hydrolases"/>
    <property type="match status" value="1"/>
</dbReference>
<dbReference type="SUPFAM" id="SSF52540">
    <property type="entry name" value="P-loop containing nucleoside triphosphate hydrolases"/>
    <property type="match status" value="1"/>
</dbReference>
<reference evidence="3" key="1">
    <citation type="submission" date="2021-12" db="EMBL/GenBank/DDBJ databases">
        <title>Discovery of the Pendulisporaceae a myxobacterial family with distinct sporulation behavior and unique specialized metabolism.</title>
        <authorList>
            <person name="Garcia R."/>
            <person name="Popoff A."/>
            <person name="Bader C.D."/>
            <person name="Loehr J."/>
            <person name="Walesch S."/>
            <person name="Walt C."/>
            <person name="Boldt J."/>
            <person name="Bunk B."/>
            <person name="Haeckl F.J.F.P.J."/>
            <person name="Gunesch A.P."/>
            <person name="Birkelbach J."/>
            <person name="Nuebel U."/>
            <person name="Pietschmann T."/>
            <person name="Bach T."/>
            <person name="Mueller R."/>
        </authorList>
    </citation>
    <scope>NUCLEOTIDE SEQUENCE</scope>
    <source>
        <strain evidence="3">MSr11367</strain>
    </source>
</reference>
<dbReference type="InterPro" id="IPR003495">
    <property type="entry name" value="CobW/HypB/UreG_nucleotide-bd"/>
</dbReference>
<evidence type="ECO:0000259" key="2">
    <source>
        <dbReference type="Pfam" id="PF02492"/>
    </source>
</evidence>
<dbReference type="InterPro" id="IPR027417">
    <property type="entry name" value="P-loop_NTPase"/>
</dbReference>
<proteinExistence type="predicted"/>
<keyword evidence="4" id="KW-1185">Reference proteome</keyword>
<name>A0ABZ2LCY9_9BACT</name>
<protein>
    <submittedName>
        <fullName evidence="3">CobW-like GTP-binding protein</fullName>
    </submittedName>
</protein>
<evidence type="ECO:0000256" key="1">
    <source>
        <dbReference type="SAM" id="MobiDB-lite"/>
    </source>
</evidence>